<dbReference type="InterPro" id="IPR041658">
    <property type="entry name" value="AAA_lid_11"/>
</dbReference>
<dbReference type="InterPro" id="IPR013594">
    <property type="entry name" value="Dynein_heavy_tail"/>
</dbReference>
<dbReference type="RefSeq" id="XP_044568255.1">
    <property type="nucleotide sequence ID" value="XM_044700924.1"/>
</dbReference>
<evidence type="ECO:0000259" key="19">
    <source>
        <dbReference type="SMART" id="SM00382"/>
    </source>
</evidence>
<dbReference type="FunFam" id="1.20.140.100:FF:000003">
    <property type="entry name" value="Dynein, axonemal, heavy chain 5"/>
    <property type="match status" value="1"/>
</dbReference>
<sequence length="4585" mass="529303">MSSGYNDKRSEWLFEKIADAFHMDKETIASVGRTNENAELIGSFLDGVGNSKCLLWFFFSQGVNDFSDFDETLTASSANTYSKAQTVISFGTADTESTVASLKSPRSSSDGPVFLVSTDFNAHPLINNAICIYFVKEEITTIITMNNIEDLAMGVISGSKGLMRELKDRLENLYVPQLRKQTDWGELSQSSEKKEEIIEFLENVENFVQNVSEAKIALESSIRLEPPKKFSSIESKPKSFLKTALNRTDVISSFEEAVSTWMGDIDALLNEVTAVREEDDESGPAAELDYWKSRMAKFNSITDQLRGKVCKTVLSVLKAKKSPILAGWKNIDMRITDAANEAKDNVKYLYILEKFSEPLYKSDPVQMINTLPALINAIKMMQSIARYYNTSERMTALFVKITNQMIICSKKYLMKDGRLWEQDTEKLIEKFKACIDLNEAYQHYYRKTKSELQLNPFGKQFDFSESAIFGKFDQFCWRIQKLIDLFTTFNQFSYLQKSTIEGLEPILKQFNKIITVLKRKKYDFLDYRKTIFDNDYVEFNNDITKLEMELMTFINNSFSEARTTRHSLELLEQFKKVLKQENLQRILEEKYRAIFNNYSKDVEMIKNIYEEKSKRPTLPRNAPPIAGNIAWSRQLMRRLEEPMELFKKTPAILDLKESKKTIKLYNKIGRALIGFESLWMEKFYDALETAREGLLATVLVEQGNQLYVNFDSDLKMLMKEVKYLQLMGLDLPESAIIIFNQQERLLYLEEGLKFMVKEYYRVMGMQDELYKGILRPMIKTLDEKIRLGKTTITWLSVRVDSYIEDVMKFIKSMEETLEKANDILTFRIKSNIDSITKTYLISFTNEVRSIQQFLLDNEKFSKQMALDIDIKNQEIESAASDLISIITFRYIDEEKSQVSKDCRTFKIYFEERMLEAVSNCLRSSVKHLKDKISQDKRSNSKPVFNVQLALSIPNIVLQPSLEEIQKCVNKCARIMLESTQHIHKWNQDKSKERKNIFSQIGEDKTTIKGFLQLTGAIAGLSSKLNVFIAKFQQYDFLWKQDRSESISSFVEGTTSGAFEDEKKVPPSLEDFEKKIKYFSDLEKELQDLEQYHQEGSLLVDLKPIKTALTVEASQWKFSYGQALNLKAKAEMESLLTYIEETTNNLKRDVSDIEGINNVMNVLNELRERESTFDLAIKPINEAYEILKLYNIKISKEELEQVEDNGLEFKWKALIALSRDVMSKFQKIGPGFRRDLEQKVKAFKIEVAEFKKLYDEQGPMEKGINPRVAKARLTSFKSAFDEKVRKWKTYSMGERLFKMKETEYPDLVKISKELDWLSGLYDLYTEVIVTVNSFEDVTWNEIDIEEMSTVLNNFNTRCKNMHPALRKWDAYIELKDTIENFLNTLPLLEKLNQPCVTQRHWKQISDLCKRSLDYKNPEFKIRDIIEAKLVDHKDDIEEIVNAANRELNVEKKLEEIKEEWKLKKFVLGDFKNRGKLVLKDTQDLMQSIEDTQLALSTLLGDLYNEPFKPEIQQWMVKLSVTQSVVDDWLQIQSLWIYMFYVFTGGDIGRELPHVFKRFQNVDKSWVKIMSTAESEPNVIKLCYHDEMLRDLLPHLKTLLEKCQRDLSGYLEKKRMLFPRFYFLSDKQILEILGQGSDPSSIQKHLLSIFSNIAEVEFDSRQKNHIIAMKSYEGEYVPLVEPVICEDNIEVWLNRLVSAMQETVHELARNMSSTLLSDLAVVENNSYGRDKLTKFIGDIPCSQLALLGLQLLWTWDSEMAIRNSRDRSSMTNAKKKFETIFNHLVTLTTNPKLTALQRTRLETLITIHIHQVEIFQELFKKKIKNVNEFEWTKRTRFYWKAEQDKCVISITDVDFEYCNEYLGCTERLVITQLTDRIYISCAQAMGMFLGGAPAGPAGTGKTETTKDMGRTMGKYFITINCSDQGSVHSMGTTFKGIAQSGAWCGFDEINRVKLEVLSVVAAQVACIFDAMRNRASKFTFTDGSELVLDPTCACFITFNPGYAGRTELPENMKALFRTIAVVQPDRRIIMKVRLAASGFLENQPLSKKFDMLYKLCEQQLSNQNHYDFGLRNILSVLRTCGVSLRSENSGEKGGNEIKKDETKVLMRVLQDMNNSKLVDEDSTLFKELLKDLFPNETCNDAPDAAMSEAIDSVIEKHGLVNHGPWKLKVLQLYEQYKVRHGLCCMGPSGSGKSAAIHVLCEALGKIGIQTKIKKMNPKSITSEQMFGTLDKGTNDWTDGIFTSLWRETADKKKEYSWILLDGPVDTIWIENLNTVLDDTKSLTLANGDRLNMPKTLKLVFEVGSLDNASPATVSRMGMVYIGSTILGWEPVFLSWIKKHNKRPNNEIEKLTNLFTKHVTDILTFIENECSPSMLIGNANIVATTLKILDGMFTNFTRKTFSDSMIEKLFIFAVIWGIGGTLESPDRIKLHTFLEKECKLSIPSLDSGDTIYEFTIDENGDWRNWKFNVPHWKYPTDYEPLFNSILIPTVDNVRTDFLIQLMAKQEHSVLLIGTSGTAKTVTIKKYLNELDKNKFKNKLISFSSATTPGIVQNSIFTSLEKRLSNKVFGPPLGRKMFIFIDDINMPEINEWGDQITNEIVRQVIEDGGFYSLDSNNQWLKIVDVQFLAAMNQPGLGKNDIPDRLKRHFAIFNLTVPSTKSIDHIFTTIIEGHYCKARGFSEEVIQCASTLPELTRKLWMQTKEKMLPTPNKFHYVFNLRDLSRIFQGLLLGKSEIIQNHLDLLHLWRHESDRVLHDKFIEDADREWFQNTSKGLLKEHYGEDIARAVKSKLFVDFLRKAETHDENVVSMDDMDYEAPPPEDDPKIYEPVDDYALLYNRLDELLNKYNEKHKKEPLDIVLFDFAILHITRISRIIRSERGNALLVGVGGSGKQSLTKLASYIAGYKTFKIQVTKNYHVQALLDDLKKLYKIAVLESPVTFIFTDNDIKDEQFLEYINMMLTSGDIPGLFTKEEREMMIGELRPIAIKSDPSFMATPENLFNFFIDRARDNLHMVLCFSPIGDQFRNRSRKFPGIISGCTIDWFDPWPKEALKATADKFIGNFELSTTDNIKNSLVLFMKDLHYSVNELTVEYLNKYRRNTYVTPKTYLSFLNIYRKIYVEKLQEIEKKSNNISKGLEKLQQAKEDVREKGKELEQKERELQIAQASAQVLVDKVQKETKAAEEQGKEIQKRKEKQEKEVKIVQKERDEVTHDLKNAEPHLQAAERALDKITSASLSKIKKYQTPPEPIMRVMDTILIFRGLPIDKTEIEERSTDPKNPRKILKPSWRYAKEMMNNINFMQSLLKFDKDSISDEQVELVAPYMDDPTLTVENVLNSSEAAASLWEWVQSMVNYHNIAKVVDPKRRKVEEAETKLQIAQAQLKEMVDEYEEKQKELRELNRQLEEALNHKKQLEDDALQTRKRMEAAEALIHGLSSEEERWRKDQKQFQLDIHNLIGDIALASAFLTYSGPFNQEFRSTIVEQLCFAEFRNRGIPFSEKVNVIDFIAHPTTIGEWRLQGLPNDDYSTQNAIIVTTGTRYPLLIDPQGQGKEWIKHKEVNDLVITTLSADNLKEELEKCVATGRPLLIEDIGEELDPILDSVLDMQLIKKGKRPKIKIGENEVPFNENFRLYITTKLPNPRYTPEMFAKVSVIDFTVTAIGLEDQLLAIVINKEMIELEDKRTSLLNDIQECNEIMEQCEKELLEKLSENREKSLVDDSELIDILTKTKEKNRTIKEKLMISEETNRSIQEAREEFRPVANRGSIMYFVITELSLINCMYQVSLSQFIKLFIQAIDESEKDRNNKVRIDNIINYATFFIYKYVQRGLYEKHRIVFALLLALKIDLKKPKSKGKGITMKEFNCLIRAGNALQKSDAPKIPFSWIEDKTWLNIFSLTKADIPEFRNIHLQIENIEDHWKKFYFSASPENEPIPDFSSLSTFHRLLLIRCIRMDRTMNACSSYIIDTLGQQFVDSISLNLEETWKESSPITPIVCLLSQGSDLTGSIEKLAQHLKMPIDRVSMGQGQKEKAQELVKNAIANGGWVLLQNCHLGIDYLEILEKTLLDLSKEDYSDKSFRVWITTEPTPLFPINLLQMSIKVTDEPPTGIRAGLAKAYNWLTQEALGEVPENRKLIYSTCFLHSLLIERKKFGPLGWCVPYEFNQSDLECSLHFLINYLNENDIKKIQWNTIRYMICDVQYGGRVTDAYDSVLLSKYGNKFYGQHVFSKDFTFYCDREKQKVYEIPEKAKIDDYRKYIHDTLPFFDPPEVFGLHQNAEIVHNEQKTNFVLSTIQGIQPKESAAGSGETREDIVLKDVKSYLEKIPEEYDSKELKKYFKKIENSKKDNGGANNPMVIFLKQEIDRMKIVLKLVRRHLQDLKLAIAGTIVMSAELQNIFDSLYDAKVPQPWQKVSWESHKLGVWIEHLQKRHEQFMNWLQKGQPKLFWISGFFNIAGFLTAVKQESTRKHAGWSLESVSLKTEITSKDALKDSFNAPEDAEGVFVYGLYLEGAIWDRKAKQLADVPSSELSLVHELPIIHLSAISSMQGSDMGPKEYVCPVYKNPDRTHRNYIFDLHLKTSDDPSKWTLRGVAALCSKV</sequence>
<keyword evidence="15" id="KW-0966">Cell projection</keyword>
<dbReference type="Gene3D" id="1.20.140.100">
    <property type="entry name" value="Dynein heavy chain, N-terminal domain 2"/>
    <property type="match status" value="1"/>
</dbReference>
<evidence type="ECO:0000256" key="2">
    <source>
        <dbReference type="ARBA" id="ARBA00004430"/>
    </source>
</evidence>
<dbReference type="GO" id="GO:0051959">
    <property type="term" value="F:dynein light intermediate chain binding"/>
    <property type="evidence" value="ECO:0007669"/>
    <property type="project" value="InterPro"/>
</dbReference>
<dbReference type="InterPro" id="IPR004273">
    <property type="entry name" value="Dynein_heavy_D6_P-loop"/>
</dbReference>
<comment type="caution">
    <text evidence="20">The sequence shown here is derived from an EMBL/GenBank/DDBJ whole genome shotgun (WGS) entry which is preliminary data.</text>
</comment>
<dbReference type="InterPro" id="IPR013602">
    <property type="entry name" value="Dynein_heavy_linker"/>
</dbReference>
<dbReference type="VEuPathDB" id="AmoebaDB:NfTy_013450"/>
<evidence type="ECO:0000256" key="1">
    <source>
        <dbReference type="ARBA" id="ARBA00004230"/>
    </source>
</evidence>
<dbReference type="InterPro" id="IPR043160">
    <property type="entry name" value="Dynein_C_barrel"/>
</dbReference>
<keyword evidence="10" id="KW-0243">Dynein</keyword>
<dbReference type="Pfam" id="PF08393">
    <property type="entry name" value="DHC_N2"/>
    <property type="match status" value="1"/>
</dbReference>
<dbReference type="InterPro" id="IPR035706">
    <property type="entry name" value="AAA_9"/>
</dbReference>
<dbReference type="FunFam" id="1.10.8.1220:FF:000001">
    <property type="entry name" value="Dynein axonemal heavy chain 5"/>
    <property type="match status" value="1"/>
</dbReference>
<feature type="coiled-coil region" evidence="18">
    <location>
        <begin position="3362"/>
        <end position="3424"/>
    </location>
</feature>
<feature type="domain" description="AAA+ ATPase" evidence="19">
    <location>
        <begin position="2502"/>
        <end position="2651"/>
    </location>
</feature>
<dbReference type="GO" id="GO:0005524">
    <property type="term" value="F:ATP binding"/>
    <property type="evidence" value="ECO:0007669"/>
    <property type="project" value="UniProtKB-KW"/>
</dbReference>
<dbReference type="Pfam" id="PF12777">
    <property type="entry name" value="MT"/>
    <property type="match status" value="1"/>
</dbReference>
<dbReference type="Gene3D" id="1.20.1270.280">
    <property type="match status" value="1"/>
</dbReference>
<evidence type="ECO:0000256" key="14">
    <source>
        <dbReference type="ARBA" id="ARBA00023212"/>
    </source>
</evidence>
<name>A0A6A5C9A8_NAEFO</name>
<dbReference type="GeneID" id="68117822"/>
<evidence type="ECO:0000256" key="17">
    <source>
        <dbReference type="ARBA" id="ARBA00065818"/>
    </source>
</evidence>
<dbReference type="Gene3D" id="3.40.50.300">
    <property type="entry name" value="P-loop containing nucleotide triphosphate hydrolases"/>
    <property type="match status" value="5"/>
</dbReference>
<dbReference type="FunFam" id="1.20.920.30:FF:000002">
    <property type="entry name" value="Dynein axonemal heavy chain 3"/>
    <property type="match status" value="1"/>
</dbReference>
<keyword evidence="11 18" id="KW-0175">Coiled coil</keyword>
<keyword evidence="8" id="KW-0067">ATP-binding</keyword>
<dbReference type="InterPro" id="IPR024317">
    <property type="entry name" value="Dynein_heavy_chain_D4_dom"/>
</dbReference>
<organism evidence="20 21">
    <name type="scientific">Naegleria fowleri</name>
    <name type="common">Brain eating amoeba</name>
    <dbReference type="NCBI Taxonomy" id="5763"/>
    <lineage>
        <taxon>Eukaryota</taxon>
        <taxon>Discoba</taxon>
        <taxon>Heterolobosea</taxon>
        <taxon>Tetramitia</taxon>
        <taxon>Eutetramitia</taxon>
        <taxon>Vahlkampfiidae</taxon>
        <taxon>Naegleria</taxon>
    </lineage>
</organism>
<dbReference type="Pfam" id="PF18198">
    <property type="entry name" value="AAA_lid_11"/>
    <property type="match status" value="1"/>
</dbReference>
<dbReference type="InterPro" id="IPR026983">
    <property type="entry name" value="DHC"/>
</dbReference>
<dbReference type="EMBL" id="VFQX01000006">
    <property type="protein sequence ID" value="KAF0983542.1"/>
    <property type="molecule type" value="Genomic_DNA"/>
</dbReference>
<dbReference type="Gene3D" id="1.10.472.130">
    <property type="match status" value="1"/>
</dbReference>
<keyword evidence="5" id="KW-0493">Microtubule</keyword>
<feature type="coiled-coil region" evidence="18">
    <location>
        <begin position="3118"/>
        <end position="3208"/>
    </location>
</feature>
<dbReference type="InterPro" id="IPR027417">
    <property type="entry name" value="P-loop_NTPase"/>
</dbReference>
<evidence type="ECO:0000256" key="4">
    <source>
        <dbReference type="ARBA" id="ARBA00022490"/>
    </source>
</evidence>
<dbReference type="Pfam" id="PF03028">
    <property type="entry name" value="Dynein_heavy"/>
    <property type="match status" value="1"/>
</dbReference>
<comment type="similarity">
    <text evidence="3">Belongs to the dynein heavy chain family.</text>
</comment>
<evidence type="ECO:0000256" key="5">
    <source>
        <dbReference type="ARBA" id="ARBA00022701"/>
    </source>
</evidence>
<dbReference type="FunFam" id="1.10.8.710:FF:000003">
    <property type="entry name" value="Dynein axonemal heavy chain 5"/>
    <property type="match status" value="1"/>
</dbReference>
<evidence type="ECO:0000256" key="8">
    <source>
        <dbReference type="ARBA" id="ARBA00022840"/>
    </source>
</evidence>
<evidence type="ECO:0000256" key="18">
    <source>
        <dbReference type="SAM" id="Coils"/>
    </source>
</evidence>
<keyword evidence="12" id="KW-0969">Cilium</keyword>
<dbReference type="InterPro" id="IPR035699">
    <property type="entry name" value="AAA_6"/>
</dbReference>
<dbReference type="FunFam" id="3.10.490.20:FF:000010">
    <property type="entry name" value="Dynein heavy chain, putative"/>
    <property type="match status" value="1"/>
</dbReference>
<evidence type="ECO:0000256" key="10">
    <source>
        <dbReference type="ARBA" id="ARBA00023017"/>
    </source>
</evidence>
<dbReference type="Gene3D" id="3.20.180.20">
    <property type="entry name" value="Dynein heavy chain, N-terminal domain 2"/>
    <property type="match status" value="1"/>
</dbReference>
<protein>
    <recommendedName>
        <fullName evidence="19">AAA+ ATPase domain-containing protein</fullName>
    </recommendedName>
</protein>
<dbReference type="GO" id="GO:0031514">
    <property type="term" value="C:motile cilium"/>
    <property type="evidence" value="ECO:0007669"/>
    <property type="project" value="UniProtKB-SubCell"/>
</dbReference>
<dbReference type="GO" id="GO:0045505">
    <property type="term" value="F:dynein intermediate chain binding"/>
    <property type="evidence" value="ECO:0007669"/>
    <property type="project" value="InterPro"/>
</dbReference>
<comment type="subcellular location">
    <subcellularLocation>
        <location evidence="1">Cell projection</location>
        <location evidence="1">Cilium</location>
        <location evidence="1">Flagellum</location>
    </subcellularLocation>
    <subcellularLocation>
        <location evidence="2">Cytoplasm</location>
        <location evidence="2">Cytoskeleton</location>
        <location evidence="2">Cilium axoneme</location>
    </subcellularLocation>
</comment>
<dbReference type="VEuPathDB" id="AmoebaDB:NF0072550"/>
<evidence type="ECO:0000256" key="13">
    <source>
        <dbReference type="ARBA" id="ARBA00023175"/>
    </source>
</evidence>
<dbReference type="Pfam" id="PF12780">
    <property type="entry name" value="AAA_8"/>
    <property type="match status" value="1"/>
</dbReference>
<evidence type="ECO:0000256" key="6">
    <source>
        <dbReference type="ARBA" id="ARBA00022737"/>
    </source>
</evidence>
<dbReference type="SMART" id="SM00382">
    <property type="entry name" value="AAA"/>
    <property type="match status" value="3"/>
</dbReference>
<dbReference type="Gene3D" id="1.10.8.720">
    <property type="entry name" value="Region D6 of dynein motor"/>
    <property type="match status" value="1"/>
</dbReference>
<dbReference type="Gene3D" id="1.20.920.30">
    <property type="match status" value="1"/>
</dbReference>
<proteinExistence type="inferred from homology"/>
<dbReference type="InterPro" id="IPR041466">
    <property type="entry name" value="Dynein_AAA5_ext"/>
</dbReference>
<keyword evidence="6" id="KW-0677">Repeat</keyword>
<dbReference type="InterPro" id="IPR042228">
    <property type="entry name" value="Dynein_linker_3"/>
</dbReference>
<dbReference type="InterPro" id="IPR042222">
    <property type="entry name" value="Dynein_2_N"/>
</dbReference>
<dbReference type="InterPro" id="IPR043157">
    <property type="entry name" value="Dynein_AAA1S"/>
</dbReference>
<dbReference type="Proteomes" id="UP000444721">
    <property type="component" value="Unassembled WGS sequence"/>
</dbReference>
<dbReference type="InterPro" id="IPR003593">
    <property type="entry name" value="AAA+_ATPase"/>
</dbReference>
<evidence type="ECO:0000256" key="11">
    <source>
        <dbReference type="ARBA" id="ARBA00023054"/>
    </source>
</evidence>
<keyword evidence="4" id="KW-0963">Cytoplasm</keyword>
<dbReference type="Pfam" id="PF08385">
    <property type="entry name" value="DHC_N1"/>
    <property type="match status" value="1"/>
</dbReference>
<dbReference type="VEuPathDB" id="AmoebaDB:NF0014700"/>
<evidence type="ECO:0000256" key="15">
    <source>
        <dbReference type="ARBA" id="ARBA00023273"/>
    </source>
</evidence>
<dbReference type="Pfam" id="PF18199">
    <property type="entry name" value="Dynein_C"/>
    <property type="match status" value="1"/>
</dbReference>
<dbReference type="InterPro" id="IPR042219">
    <property type="entry name" value="AAA_lid_11_sf"/>
</dbReference>
<dbReference type="GO" id="GO:0008569">
    <property type="term" value="F:minus-end-directed microtubule motor activity"/>
    <property type="evidence" value="ECO:0007669"/>
    <property type="project" value="InterPro"/>
</dbReference>
<dbReference type="PANTHER" id="PTHR46532">
    <property type="entry name" value="MALE FERTILITY FACTOR KL5"/>
    <property type="match status" value="1"/>
</dbReference>
<dbReference type="Gene3D" id="1.10.287.2620">
    <property type="match status" value="1"/>
</dbReference>
<dbReference type="Pfam" id="PF12781">
    <property type="entry name" value="AAA_9"/>
    <property type="match status" value="1"/>
</dbReference>
<dbReference type="InterPro" id="IPR041589">
    <property type="entry name" value="DNAH3_AAA_lid_1"/>
</dbReference>
<dbReference type="FunFam" id="3.20.180.20:FF:000001">
    <property type="entry name" value="Dynein axonemal heavy chain 5"/>
    <property type="match status" value="1"/>
</dbReference>
<gene>
    <name evidence="20" type="ORF">FDP41_010607</name>
</gene>
<dbReference type="FunFam" id="1.10.287.2620:FF:000002">
    <property type="entry name" value="Dynein heavy chain 2, axonemal"/>
    <property type="match status" value="1"/>
</dbReference>
<reference evidence="20 21" key="1">
    <citation type="journal article" date="2019" name="Sci. Rep.">
        <title>Nanopore sequencing improves the draft genome of the human pathogenic amoeba Naegleria fowleri.</title>
        <authorList>
            <person name="Liechti N."/>
            <person name="Schurch N."/>
            <person name="Bruggmann R."/>
            <person name="Wittwer M."/>
        </authorList>
    </citation>
    <scope>NUCLEOTIDE SEQUENCE [LARGE SCALE GENOMIC DNA]</scope>
    <source>
        <strain evidence="20 21">ATCC 30894</strain>
    </source>
</reference>
<evidence type="ECO:0000256" key="16">
    <source>
        <dbReference type="ARBA" id="ARBA00058146"/>
    </source>
</evidence>
<dbReference type="Gene3D" id="3.10.490.20">
    <property type="match status" value="1"/>
</dbReference>
<feature type="domain" description="AAA+ ATPase" evidence="19">
    <location>
        <begin position="2176"/>
        <end position="2304"/>
    </location>
</feature>
<evidence type="ECO:0000256" key="9">
    <source>
        <dbReference type="ARBA" id="ARBA00022846"/>
    </source>
</evidence>
<dbReference type="SUPFAM" id="SSF52540">
    <property type="entry name" value="P-loop containing nucleoside triphosphate hydrolases"/>
    <property type="match status" value="4"/>
</dbReference>
<dbReference type="FunFam" id="3.40.50.300:FF:000320">
    <property type="entry name" value="Dynein, axonemal, heavy chain 5"/>
    <property type="match status" value="1"/>
</dbReference>
<dbReference type="InterPro" id="IPR041228">
    <property type="entry name" value="Dynein_C"/>
</dbReference>
<dbReference type="Pfam" id="PF17857">
    <property type="entry name" value="AAA_lid_1"/>
    <property type="match status" value="1"/>
</dbReference>
<dbReference type="FunFam" id="1.20.920.20:FF:000001">
    <property type="entry name" value="dynein heavy chain 2, axonemal"/>
    <property type="match status" value="1"/>
</dbReference>
<evidence type="ECO:0000313" key="20">
    <source>
        <dbReference type="EMBL" id="KAF0983542.1"/>
    </source>
</evidence>
<dbReference type="FunFam" id="3.40.50.300:FF:000044">
    <property type="entry name" value="Dynein heavy chain 5, axonemal"/>
    <property type="match status" value="1"/>
</dbReference>
<dbReference type="GO" id="GO:0008017">
    <property type="term" value="F:microtubule binding"/>
    <property type="evidence" value="ECO:0007669"/>
    <property type="project" value="UniProtKB-ARBA"/>
</dbReference>
<comment type="subunit">
    <text evidence="17">Consists of at least 3 heavy chains (alpha, beta and gamma), 2 intermediate chains and 8 light chains.</text>
</comment>
<dbReference type="GO" id="GO:0060294">
    <property type="term" value="P:cilium movement involved in cell motility"/>
    <property type="evidence" value="ECO:0007669"/>
    <property type="project" value="UniProtKB-ARBA"/>
</dbReference>
<dbReference type="FunFam" id="3.40.50.300:FF:002141">
    <property type="entry name" value="Dynein heavy chain"/>
    <property type="match status" value="1"/>
</dbReference>
<feature type="domain" description="AAA+ ATPase" evidence="19">
    <location>
        <begin position="1887"/>
        <end position="2001"/>
    </location>
</feature>
<keyword evidence="13" id="KW-0505">Motor protein</keyword>
<keyword evidence="9" id="KW-0282">Flagellum</keyword>
<dbReference type="VEuPathDB" id="AmoebaDB:NF0014820"/>
<dbReference type="OrthoDB" id="286107at2759"/>
<dbReference type="Gene3D" id="1.20.920.20">
    <property type="match status" value="1"/>
</dbReference>
<dbReference type="VEuPathDB" id="AmoebaDB:FDP41_010607"/>
<keyword evidence="7" id="KW-0547">Nucleotide-binding</keyword>
<dbReference type="OMA" id="MGMVFMS"/>
<evidence type="ECO:0000256" key="12">
    <source>
        <dbReference type="ARBA" id="ARBA00023069"/>
    </source>
</evidence>
<feature type="coiled-coil region" evidence="18">
    <location>
        <begin position="3668"/>
        <end position="3702"/>
    </location>
</feature>
<evidence type="ECO:0000256" key="7">
    <source>
        <dbReference type="ARBA" id="ARBA00022741"/>
    </source>
</evidence>
<evidence type="ECO:0000313" key="21">
    <source>
        <dbReference type="Proteomes" id="UP000444721"/>
    </source>
</evidence>
<dbReference type="GO" id="GO:0036159">
    <property type="term" value="P:inner dynein arm assembly"/>
    <property type="evidence" value="ECO:0007669"/>
    <property type="project" value="UniProtKB-ARBA"/>
</dbReference>
<dbReference type="FunFam" id="3.40.50.300:FF:000049">
    <property type="entry name" value="Dynein, axonemal, heavy chain 5"/>
    <property type="match status" value="1"/>
</dbReference>
<dbReference type="Gene3D" id="6.10.140.1060">
    <property type="match status" value="1"/>
</dbReference>
<dbReference type="Pfam" id="PF12775">
    <property type="entry name" value="AAA_7"/>
    <property type="match status" value="1"/>
</dbReference>
<keyword evidence="14" id="KW-0206">Cytoskeleton</keyword>
<comment type="function">
    <text evidence="16">Force generating protein of eukaryotic cilia and flagella. Produces force towards the minus ends of microtubules. Dynein has ATPase activity; the force-producing power stroke is thought to occur on release of ADP.</text>
</comment>
<dbReference type="Gene3D" id="1.10.8.710">
    <property type="match status" value="1"/>
</dbReference>
<evidence type="ECO:0000256" key="3">
    <source>
        <dbReference type="ARBA" id="ARBA00008887"/>
    </source>
</evidence>
<dbReference type="VEuPathDB" id="AmoebaDB:NF0072540"/>
<dbReference type="Pfam" id="PF17852">
    <property type="entry name" value="Dynein_AAA_lid"/>
    <property type="match status" value="1"/>
</dbReference>
<dbReference type="VEuPathDB" id="AmoebaDB:NF0014800"/>
<dbReference type="Gene3D" id="1.10.8.1220">
    <property type="match status" value="1"/>
</dbReference>
<accession>A0A6A5C9A8</accession>
<dbReference type="GO" id="GO:0036156">
    <property type="term" value="C:inner dynein arm"/>
    <property type="evidence" value="ECO:0007669"/>
    <property type="project" value="UniProtKB-ARBA"/>
</dbReference>
<keyword evidence="21" id="KW-1185">Reference proteome</keyword>
<dbReference type="InterPro" id="IPR024743">
    <property type="entry name" value="Dynein_HC_stalk"/>
</dbReference>
<dbReference type="Pfam" id="PF12774">
    <property type="entry name" value="AAA_6"/>
    <property type="match status" value="1"/>
</dbReference>
<dbReference type="GO" id="GO:0005874">
    <property type="term" value="C:microtubule"/>
    <property type="evidence" value="ECO:0007669"/>
    <property type="project" value="UniProtKB-KW"/>
</dbReference>
<dbReference type="Gene3D" id="1.20.58.1120">
    <property type="match status" value="1"/>
</dbReference>
<dbReference type="PANTHER" id="PTHR46532:SF11">
    <property type="entry name" value="DYNEIN AXONEMAL HEAVY CHAIN 12"/>
    <property type="match status" value="1"/>
</dbReference>